<feature type="compositionally biased region" description="Basic and acidic residues" evidence="1">
    <location>
        <begin position="360"/>
        <end position="370"/>
    </location>
</feature>
<feature type="compositionally biased region" description="Basic and acidic residues" evidence="1">
    <location>
        <begin position="28"/>
        <end position="42"/>
    </location>
</feature>
<proteinExistence type="predicted"/>
<evidence type="ECO:0000313" key="3">
    <source>
        <dbReference type="EMBL" id="KAH8041120.1"/>
    </source>
</evidence>
<dbReference type="EMBL" id="JABSTU010000001">
    <property type="protein sequence ID" value="KAH8041120.1"/>
    <property type="molecule type" value="Genomic_DNA"/>
</dbReference>
<feature type="transmembrane region" description="Helical" evidence="2">
    <location>
        <begin position="274"/>
        <end position="297"/>
    </location>
</feature>
<dbReference type="Proteomes" id="UP000821866">
    <property type="component" value="Chromosome 1"/>
</dbReference>
<keyword evidence="2" id="KW-1133">Transmembrane helix</keyword>
<accession>A0A9J6F4V0</accession>
<evidence type="ECO:0000313" key="4">
    <source>
        <dbReference type="Proteomes" id="UP000821866"/>
    </source>
</evidence>
<feature type="compositionally biased region" description="Low complexity" evidence="1">
    <location>
        <begin position="94"/>
        <end position="124"/>
    </location>
</feature>
<sequence length="396" mass="42568">MRTIADSLSEEEKEIDDVNVHLARSHARAREEGFRTKRRTMDRPAATSTAGPRLEDLEGAWNLPTADRRYDTTEASATELSAQLPPEGSRPALAASQESSATPTTTSTTTTSSETSTATPVAPSSPSPREKHLEKSPTGSLPVTPTVESRESFSSDTSQLEPDPRNAPPIQVPGRSPQHAPIKVVPALELQEAVAAGTPVRTLQAQQARTPPFRSVPVSVVYQINQGLPPYEVNPRSQPASHYAQSMPPMPMVVNAPPTEEMSLTLNDQTDMSYASLCALFAALGLLTSLLLFLFVFRLSLIARSKDETTTETETIMLMVVPKLKRRVVGRALPLYGRGKPSASTDAETTTAPTLSESPKPIDDEGRETSTHGACAATSKETTRSQETVSDTAVTP</sequence>
<reference evidence="3" key="2">
    <citation type="submission" date="2021-09" db="EMBL/GenBank/DDBJ databases">
        <authorList>
            <person name="Jia N."/>
            <person name="Wang J."/>
            <person name="Shi W."/>
            <person name="Du L."/>
            <person name="Sun Y."/>
            <person name="Zhan W."/>
            <person name="Jiang J."/>
            <person name="Wang Q."/>
            <person name="Zhang B."/>
            <person name="Ji P."/>
            <person name="Sakyi L.B."/>
            <person name="Cui X."/>
            <person name="Yuan T."/>
            <person name="Jiang B."/>
            <person name="Yang W."/>
            <person name="Lam T.T.-Y."/>
            <person name="Chang Q."/>
            <person name="Ding S."/>
            <person name="Wang X."/>
            <person name="Zhu J."/>
            <person name="Ruan X."/>
            <person name="Zhao L."/>
            <person name="Wei J."/>
            <person name="Que T."/>
            <person name="Du C."/>
            <person name="Cheng J."/>
            <person name="Dai P."/>
            <person name="Han X."/>
            <person name="Huang E."/>
            <person name="Gao Y."/>
            <person name="Liu J."/>
            <person name="Shao H."/>
            <person name="Ye R."/>
            <person name="Li L."/>
            <person name="Wei W."/>
            <person name="Wang X."/>
            <person name="Wang C."/>
            <person name="Huo Q."/>
            <person name="Li W."/>
            <person name="Guo W."/>
            <person name="Chen H."/>
            <person name="Chen S."/>
            <person name="Zhou L."/>
            <person name="Zhou L."/>
            <person name="Ni X."/>
            <person name="Tian J."/>
            <person name="Zhou Y."/>
            <person name="Sheng Y."/>
            <person name="Liu T."/>
            <person name="Pan Y."/>
            <person name="Xia L."/>
            <person name="Li J."/>
            <person name="Zhao F."/>
            <person name="Cao W."/>
        </authorList>
    </citation>
    <scope>NUCLEOTIDE SEQUENCE</scope>
    <source>
        <strain evidence="3">Rmic-2018</strain>
        <tissue evidence="3">Larvae</tissue>
    </source>
</reference>
<feature type="region of interest" description="Disordered" evidence="1">
    <location>
        <begin position="335"/>
        <end position="396"/>
    </location>
</feature>
<gene>
    <name evidence="3" type="ORF">HPB51_013780</name>
</gene>
<keyword evidence="2" id="KW-0472">Membrane</keyword>
<keyword evidence="4" id="KW-1185">Reference proteome</keyword>
<evidence type="ECO:0000256" key="2">
    <source>
        <dbReference type="SAM" id="Phobius"/>
    </source>
</evidence>
<protein>
    <submittedName>
        <fullName evidence="3">Uncharacterized protein</fullName>
    </submittedName>
</protein>
<feature type="compositionally biased region" description="Polar residues" evidence="1">
    <location>
        <begin position="385"/>
        <end position="396"/>
    </location>
</feature>
<keyword evidence="2" id="KW-0812">Transmembrane</keyword>
<organism evidence="3 4">
    <name type="scientific">Rhipicephalus microplus</name>
    <name type="common">Cattle tick</name>
    <name type="synonym">Boophilus microplus</name>
    <dbReference type="NCBI Taxonomy" id="6941"/>
    <lineage>
        <taxon>Eukaryota</taxon>
        <taxon>Metazoa</taxon>
        <taxon>Ecdysozoa</taxon>
        <taxon>Arthropoda</taxon>
        <taxon>Chelicerata</taxon>
        <taxon>Arachnida</taxon>
        <taxon>Acari</taxon>
        <taxon>Parasitiformes</taxon>
        <taxon>Ixodida</taxon>
        <taxon>Ixodoidea</taxon>
        <taxon>Ixodidae</taxon>
        <taxon>Rhipicephalinae</taxon>
        <taxon>Rhipicephalus</taxon>
        <taxon>Boophilus</taxon>
    </lineage>
</organism>
<reference evidence="3" key="1">
    <citation type="journal article" date="2020" name="Cell">
        <title>Large-Scale Comparative Analyses of Tick Genomes Elucidate Their Genetic Diversity and Vector Capacities.</title>
        <authorList>
            <consortium name="Tick Genome and Microbiome Consortium (TIGMIC)"/>
            <person name="Jia N."/>
            <person name="Wang J."/>
            <person name="Shi W."/>
            <person name="Du L."/>
            <person name="Sun Y."/>
            <person name="Zhan W."/>
            <person name="Jiang J.F."/>
            <person name="Wang Q."/>
            <person name="Zhang B."/>
            <person name="Ji P."/>
            <person name="Bell-Sakyi L."/>
            <person name="Cui X.M."/>
            <person name="Yuan T.T."/>
            <person name="Jiang B.G."/>
            <person name="Yang W.F."/>
            <person name="Lam T.T."/>
            <person name="Chang Q.C."/>
            <person name="Ding S.J."/>
            <person name="Wang X.J."/>
            <person name="Zhu J.G."/>
            <person name="Ruan X.D."/>
            <person name="Zhao L."/>
            <person name="Wei J.T."/>
            <person name="Ye R.Z."/>
            <person name="Que T.C."/>
            <person name="Du C.H."/>
            <person name="Zhou Y.H."/>
            <person name="Cheng J.X."/>
            <person name="Dai P.F."/>
            <person name="Guo W.B."/>
            <person name="Han X.H."/>
            <person name="Huang E.J."/>
            <person name="Li L.F."/>
            <person name="Wei W."/>
            <person name="Gao Y.C."/>
            <person name="Liu J.Z."/>
            <person name="Shao H.Z."/>
            <person name="Wang X."/>
            <person name="Wang C.C."/>
            <person name="Yang T.C."/>
            <person name="Huo Q.B."/>
            <person name="Li W."/>
            <person name="Chen H.Y."/>
            <person name="Chen S.E."/>
            <person name="Zhou L.G."/>
            <person name="Ni X.B."/>
            <person name="Tian J.H."/>
            <person name="Sheng Y."/>
            <person name="Liu T."/>
            <person name="Pan Y.S."/>
            <person name="Xia L.Y."/>
            <person name="Li J."/>
            <person name="Zhao F."/>
            <person name="Cao W.C."/>
        </authorList>
    </citation>
    <scope>NUCLEOTIDE SEQUENCE</scope>
    <source>
        <strain evidence="3">Rmic-2018</strain>
    </source>
</reference>
<evidence type="ECO:0000256" key="1">
    <source>
        <dbReference type="SAM" id="MobiDB-lite"/>
    </source>
</evidence>
<dbReference type="AlphaFoldDB" id="A0A9J6F4V0"/>
<feature type="compositionally biased region" description="Polar residues" evidence="1">
    <location>
        <begin position="342"/>
        <end position="357"/>
    </location>
</feature>
<feature type="region of interest" description="Disordered" evidence="1">
    <location>
        <begin position="22"/>
        <end position="178"/>
    </location>
</feature>
<feature type="compositionally biased region" description="Polar residues" evidence="1">
    <location>
        <begin position="137"/>
        <end position="147"/>
    </location>
</feature>
<name>A0A9J6F4V0_RHIMP</name>
<comment type="caution">
    <text evidence="3">The sequence shown here is derived from an EMBL/GenBank/DDBJ whole genome shotgun (WGS) entry which is preliminary data.</text>
</comment>